<keyword evidence="3" id="KW-0488">Methylation</keyword>
<dbReference type="EMBL" id="JAERRA010000001">
    <property type="protein sequence ID" value="MBL0719085.1"/>
    <property type="molecule type" value="Genomic_DNA"/>
</dbReference>
<dbReference type="GO" id="GO:0015628">
    <property type="term" value="P:protein secretion by the type II secretion system"/>
    <property type="evidence" value="ECO:0007669"/>
    <property type="project" value="TreeGrafter"/>
</dbReference>
<dbReference type="Pfam" id="PF07963">
    <property type="entry name" value="N_methyl"/>
    <property type="match status" value="1"/>
</dbReference>
<dbReference type="SUPFAM" id="SSF54523">
    <property type="entry name" value="Pili subunits"/>
    <property type="match status" value="2"/>
</dbReference>
<organism evidence="9 10">
    <name type="scientific">Aquariibacter lacus</name>
    <dbReference type="NCBI Taxonomy" id="2801332"/>
    <lineage>
        <taxon>Bacteria</taxon>
        <taxon>Pseudomonadati</taxon>
        <taxon>Pseudomonadota</taxon>
        <taxon>Betaproteobacteria</taxon>
        <taxon>Burkholderiales</taxon>
        <taxon>Sphaerotilaceae</taxon>
        <taxon>Aquariibacter</taxon>
    </lineage>
</organism>
<dbReference type="PANTHER" id="PTHR39583:SF2">
    <property type="entry name" value="TYPE II SECRETION SYSTEM PROTEIN J"/>
    <property type="match status" value="1"/>
</dbReference>
<keyword evidence="6 8" id="KW-1133">Transmembrane helix</keyword>
<evidence type="ECO:0000256" key="1">
    <source>
        <dbReference type="ARBA" id="ARBA00004377"/>
    </source>
</evidence>
<keyword evidence="7 8" id="KW-0472">Membrane</keyword>
<evidence type="ECO:0000256" key="8">
    <source>
        <dbReference type="SAM" id="Phobius"/>
    </source>
</evidence>
<evidence type="ECO:0000256" key="7">
    <source>
        <dbReference type="ARBA" id="ARBA00023136"/>
    </source>
</evidence>
<feature type="transmembrane region" description="Helical" evidence="8">
    <location>
        <begin position="12"/>
        <end position="34"/>
    </location>
</feature>
<name>A0A9X1BN24_9BURK</name>
<dbReference type="Proteomes" id="UP000643207">
    <property type="component" value="Unassembled WGS sequence"/>
</dbReference>
<comment type="subcellular location">
    <subcellularLocation>
        <location evidence="1">Cell inner membrane</location>
        <topology evidence="1">Single-pass membrane protein</topology>
    </subcellularLocation>
</comment>
<dbReference type="InterPro" id="IPR045584">
    <property type="entry name" value="Pilin-like"/>
</dbReference>
<keyword evidence="10" id="KW-1185">Reference proteome</keyword>
<dbReference type="PANTHER" id="PTHR39583">
    <property type="entry name" value="TYPE II SECRETION SYSTEM PROTEIN J-RELATED"/>
    <property type="match status" value="1"/>
</dbReference>
<evidence type="ECO:0000313" key="10">
    <source>
        <dbReference type="Proteomes" id="UP000643207"/>
    </source>
</evidence>
<dbReference type="AlphaFoldDB" id="A0A9X1BN24"/>
<evidence type="ECO:0000256" key="2">
    <source>
        <dbReference type="ARBA" id="ARBA00022475"/>
    </source>
</evidence>
<evidence type="ECO:0000256" key="5">
    <source>
        <dbReference type="ARBA" id="ARBA00022692"/>
    </source>
</evidence>
<evidence type="ECO:0000256" key="6">
    <source>
        <dbReference type="ARBA" id="ARBA00022989"/>
    </source>
</evidence>
<keyword evidence="5 8" id="KW-0812">Transmembrane</keyword>
<dbReference type="InterPro" id="IPR051621">
    <property type="entry name" value="T2SS_protein_J"/>
</dbReference>
<comment type="caution">
    <text evidence="9">The sequence shown here is derived from an EMBL/GenBank/DDBJ whole genome shotgun (WGS) entry which is preliminary data.</text>
</comment>
<dbReference type="RefSeq" id="WP_201824230.1">
    <property type="nucleotide sequence ID" value="NZ_JAERRA010000001.1"/>
</dbReference>
<protein>
    <submittedName>
        <fullName evidence="9">Prepilin-type N-terminal cleavage/methylation domain-containing protein</fullName>
    </submittedName>
</protein>
<evidence type="ECO:0000256" key="4">
    <source>
        <dbReference type="ARBA" id="ARBA00022519"/>
    </source>
</evidence>
<proteinExistence type="predicted"/>
<dbReference type="NCBIfam" id="TIGR02532">
    <property type="entry name" value="IV_pilin_GFxxxE"/>
    <property type="match status" value="1"/>
</dbReference>
<reference evidence="9 10" key="1">
    <citation type="submission" date="2021-01" db="EMBL/GenBank/DDBJ databases">
        <title>Piscinibacter sp. Jin2 Genome sequencing and assembly.</title>
        <authorList>
            <person name="Kim I."/>
        </authorList>
    </citation>
    <scope>NUCLEOTIDE SEQUENCE [LARGE SCALE GENOMIC DNA]</scope>
    <source>
        <strain evidence="9 10">Jin2</strain>
    </source>
</reference>
<dbReference type="InterPro" id="IPR012902">
    <property type="entry name" value="N_methyl_site"/>
</dbReference>
<sequence length="210" mass="22974">MGTPRPAQAGFTLVELLVSLFIFAVLAGLGWQGIDGLVRSRERSEQALDTVLRRQNAIAQWEADLAALHETRTLPALSFDGATLRLSRSTADGVQIVAWSLRGGQWLRWAGVPQQRLAALQAQWESVGEALDREGPARLVMLEGLRAWQLYYWRDTAWTNAQSTGDADLQGQEQLPGGVRLLLSLDPPAGAAAEALALQRDLQLALGRRN</sequence>
<accession>A0A9X1BN24</accession>
<keyword evidence="4" id="KW-0997">Cell inner membrane</keyword>
<evidence type="ECO:0000256" key="3">
    <source>
        <dbReference type="ARBA" id="ARBA00022481"/>
    </source>
</evidence>
<dbReference type="GO" id="GO:0005886">
    <property type="term" value="C:plasma membrane"/>
    <property type="evidence" value="ECO:0007669"/>
    <property type="project" value="UniProtKB-SubCell"/>
</dbReference>
<evidence type="ECO:0000313" key="9">
    <source>
        <dbReference type="EMBL" id="MBL0719085.1"/>
    </source>
</evidence>
<gene>
    <name evidence="9" type="ORF">JI742_04195</name>
</gene>
<keyword evidence="2" id="KW-1003">Cell membrane</keyword>